<dbReference type="Pfam" id="PF00535">
    <property type="entry name" value="Glycos_transf_2"/>
    <property type="match status" value="1"/>
</dbReference>
<dbReference type="CDD" id="cd00761">
    <property type="entry name" value="Glyco_tranf_GTA_type"/>
    <property type="match status" value="1"/>
</dbReference>
<dbReference type="GeneTree" id="ENSGT00390000006679"/>
<accession>A0A4W4E7L1</accession>
<dbReference type="GO" id="GO:0019276">
    <property type="term" value="P:UDP-N-acetylgalactosamine metabolic process"/>
    <property type="evidence" value="ECO:0007669"/>
    <property type="project" value="TreeGrafter"/>
</dbReference>
<evidence type="ECO:0000313" key="3">
    <source>
        <dbReference type="Proteomes" id="UP000314983"/>
    </source>
</evidence>
<reference evidence="2" key="5">
    <citation type="submission" date="2025-09" db="UniProtKB">
        <authorList>
            <consortium name="Ensembl"/>
        </authorList>
    </citation>
    <scope>IDENTIFICATION</scope>
</reference>
<dbReference type="AlphaFoldDB" id="A0A4W4E7L1"/>
<keyword evidence="3" id="KW-1185">Reference proteome</keyword>
<reference evidence="2" key="3">
    <citation type="submission" date="2020-05" db="EMBL/GenBank/DDBJ databases">
        <title>Electrophorus electricus (electric eel) genome, fEleEle1, primary haplotype.</title>
        <authorList>
            <person name="Myers G."/>
            <person name="Meyer A."/>
            <person name="Fedrigo O."/>
            <person name="Formenti G."/>
            <person name="Rhie A."/>
            <person name="Tracey A."/>
            <person name="Sims Y."/>
            <person name="Jarvis E.D."/>
        </authorList>
    </citation>
    <scope>NUCLEOTIDE SEQUENCE [LARGE SCALE GENOMIC DNA]</scope>
</reference>
<dbReference type="GO" id="GO:0008376">
    <property type="term" value="F:acetylgalactosaminyltransferase activity"/>
    <property type="evidence" value="ECO:0007669"/>
    <property type="project" value="TreeGrafter"/>
</dbReference>
<name>A0A4W4E7L1_ELEEL</name>
<feature type="domain" description="Glycosyltransferase 2-like" evidence="1">
    <location>
        <begin position="160"/>
        <end position="259"/>
    </location>
</feature>
<organism evidence="2 3">
    <name type="scientific">Electrophorus electricus</name>
    <name type="common">Electric eel</name>
    <name type="synonym">Gymnotus electricus</name>
    <dbReference type="NCBI Taxonomy" id="8005"/>
    <lineage>
        <taxon>Eukaryota</taxon>
        <taxon>Metazoa</taxon>
        <taxon>Chordata</taxon>
        <taxon>Craniata</taxon>
        <taxon>Vertebrata</taxon>
        <taxon>Euteleostomi</taxon>
        <taxon>Actinopterygii</taxon>
        <taxon>Neopterygii</taxon>
        <taxon>Teleostei</taxon>
        <taxon>Ostariophysi</taxon>
        <taxon>Gymnotiformes</taxon>
        <taxon>Gymnotoidei</taxon>
        <taxon>Gymnotidae</taxon>
        <taxon>Electrophorus</taxon>
    </lineage>
</organism>
<protein>
    <submittedName>
        <fullName evidence="2">Beta-1,4-N-acetyl-galactosaminyltransferase 2 (SID blood group), tandem duplication 1</fullName>
    </submittedName>
</protein>
<dbReference type="Ensembl" id="ENSEEET00000007808.2">
    <property type="protein sequence ID" value="ENSEEEP00000007702.2"/>
    <property type="gene ID" value="ENSEEEG00000004034.2"/>
</dbReference>
<dbReference type="SUPFAM" id="SSF53448">
    <property type="entry name" value="Nucleotide-diphospho-sugar transferases"/>
    <property type="match status" value="1"/>
</dbReference>
<dbReference type="Gene3D" id="3.90.550.10">
    <property type="entry name" value="Spore Coat Polysaccharide Biosynthesis Protein SpsA, Chain A"/>
    <property type="match status" value="1"/>
</dbReference>
<dbReference type="InterPro" id="IPR029044">
    <property type="entry name" value="Nucleotide-diphossugar_trans"/>
</dbReference>
<dbReference type="Proteomes" id="UP000314983">
    <property type="component" value="Chromosome 1"/>
</dbReference>
<proteinExistence type="predicted"/>
<reference evidence="3" key="2">
    <citation type="journal article" date="2017" name="Sci. Adv.">
        <title>A tail of two voltages: Proteomic comparison of the three electric organs of the electric eel.</title>
        <authorList>
            <person name="Traeger L.L."/>
            <person name="Sabat G."/>
            <person name="Barrett-Wilt G.A."/>
            <person name="Wells G.B."/>
            <person name="Sussman M.R."/>
        </authorList>
    </citation>
    <scope>NUCLEOTIDE SEQUENCE [LARGE SCALE GENOMIC DNA]</scope>
</reference>
<sequence length="397" mass="45124">MLLLAMWIYGGKKVQMARKTCINMSNKKVLWTPSQSIMPKSELIRASKINIILAQPNSPLQYPIHGLTVTPMKKSVIPGIFLLFIWGFSVNNDLEGVQVGGQDQSNLTISSSHLDHLNHLLSTVTYKSNVYHIRTSDMGRDLYCVSETLHYVPHKPGTVTVVTKTFLRYNELKVLINSIRQFYPDIKIIIADDSLIPEKVTGTNIEHYIMPPAQGWFAGRNLAVSQVTSKYFLWVDDDFVFLSKTHIENFVEVMEAIPDLDLGGDVDGNQFYFSLMYEEGDEDGGGCMKRVHGQAHSTLPGFEDCYLVDGVVNFFLARTDAVRKVGFDPVLKRVAHTEFFIDGLGDLLVATCKGFSVGHQQRTFREVYSKYRTQTRNQEKEKLAHHFFKNHLKCIKY</sequence>
<reference evidence="3" key="1">
    <citation type="journal article" date="2014" name="Science">
        <title>Nonhuman genetics. Genomic basis for the convergent evolution of electric organs.</title>
        <authorList>
            <person name="Gallant J.R."/>
            <person name="Traeger L.L."/>
            <person name="Volkening J.D."/>
            <person name="Moffett H."/>
            <person name="Chen P.H."/>
            <person name="Novina C.D."/>
            <person name="Phillips G.N.Jr."/>
            <person name="Anand R."/>
            <person name="Wells G.B."/>
            <person name="Pinch M."/>
            <person name="Guth R."/>
            <person name="Unguez G.A."/>
            <person name="Albert J.S."/>
            <person name="Zakon H.H."/>
            <person name="Samanta M.P."/>
            <person name="Sussman M.R."/>
        </authorList>
    </citation>
    <scope>NUCLEOTIDE SEQUENCE [LARGE SCALE GENOMIC DNA]</scope>
</reference>
<reference evidence="2" key="4">
    <citation type="submission" date="2025-08" db="UniProtKB">
        <authorList>
            <consortium name="Ensembl"/>
        </authorList>
    </citation>
    <scope>IDENTIFICATION</scope>
</reference>
<dbReference type="GO" id="GO:0006047">
    <property type="term" value="P:UDP-N-acetylglucosamine metabolic process"/>
    <property type="evidence" value="ECO:0007669"/>
    <property type="project" value="TreeGrafter"/>
</dbReference>
<dbReference type="InterPro" id="IPR001173">
    <property type="entry name" value="Glyco_trans_2-like"/>
</dbReference>
<dbReference type="PANTHER" id="PTHR15046">
    <property type="entry name" value="GLYCO_TRANS_2-LIKE DOMAIN-CONTAINING PROTEIN"/>
    <property type="match status" value="1"/>
</dbReference>
<evidence type="ECO:0000259" key="1">
    <source>
        <dbReference type="Pfam" id="PF00535"/>
    </source>
</evidence>
<evidence type="ECO:0000313" key="2">
    <source>
        <dbReference type="Ensembl" id="ENSEEEP00000007702.2"/>
    </source>
</evidence>
<dbReference type="PANTHER" id="PTHR15046:SF2">
    <property type="entry name" value="BETA-1,4 N-ACETYLGALACTOSAMINYLTRANSFERASE 2"/>
    <property type="match status" value="1"/>
</dbReference>